<evidence type="ECO:0000259" key="5">
    <source>
        <dbReference type="Pfam" id="PF00732"/>
    </source>
</evidence>
<evidence type="ECO:0000256" key="4">
    <source>
        <dbReference type="ARBA" id="ARBA00022827"/>
    </source>
</evidence>
<evidence type="ECO:0000313" key="6">
    <source>
        <dbReference type="EMBL" id="VDK30371.1"/>
    </source>
</evidence>
<evidence type="ECO:0000313" key="8">
    <source>
        <dbReference type="WBParaSite" id="ASIM_0000817601-mRNA-1"/>
    </source>
</evidence>
<proteinExistence type="inferred from homology"/>
<evidence type="ECO:0000256" key="1">
    <source>
        <dbReference type="ARBA" id="ARBA00001974"/>
    </source>
</evidence>
<evidence type="ECO:0000256" key="2">
    <source>
        <dbReference type="ARBA" id="ARBA00010790"/>
    </source>
</evidence>
<dbReference type="InterPro" id="IPR000172">
    <property type="entry name" value="GMC_OxRdtase_N"/>
</dbReference>
<keyword evidence="3" id="KW-0285">Flavoprotein</keyword>
<dbReference type="GO" id="GO:0016614">
    <property type="term" value="F:oxidoreductase activity, acting on CH-OH group of donors"/>
    <property type="evidence" value="ECO:0007669"/>
    <property type="project" value="InterPro"/>
</dbReference>
<dbReference type="Proteomes" id="UP000267096">
    <property type="component" value="Unassembled WGS sequence"/>
</dbReference>
<dbReference type="AlphaFoldDB" id="A0A0M3JKK2"/>
<sequence length="130" mass="14701">MVTGNGTVRFYNTVPQKHMKNRVMYWPRGRVWGGSSSLNAMVHIRGHPLDYDRWDGEGAAGWTYANCLPYFKKSETYDCSKGATDPYRGHNGPLKVMRAKCKNPLHQAFLAAGNQVSFFVLNLEVYPGKN</sequence>
<keyword evidence="7" id="KW-1185">Reference proteome</keyword>
<dbReference type="InterPro" id="IPR012132">
    <property type="entry name" value="GMC_OxRdtase"/>
</dbReference>
<organism evidence="8">
    <name type="scientific">Anisakis simplex</name>
    <name type="common">Herring worm</name>
    <dbReference type="NCBI Taxonomy" id="6269"/>
    <lineage>
        <taxon>Eukaryota</taxon>
        <taxon>Metazoa</taxon>
        <taxon>Ecdysozoa</taxon>
        <taxon>Nematoda</taxon>
        <taxon>Chromadorea</taxon>
        <taxon>Rhabditida</taxon>
        <taxon>Spirurina</taxon>
        <taxon>Ascaridomorpha</taxon>
        <taxon>Ascaridoidea</taxon>
        <taxon>Anisakidae</taxon>
        <taxon>Anisakis</taxon>
        <taxon>Anisakis simplex complex</taxon>
    </lineage>
</organism>
<dbReference type="WBParaSite" id="ASIM_0000817601-mRNA-1">
    <property type="protein sequence ID" value="ASIM_0000817601-mRNA-1"/>
    <property type="gene ID" value="ASIM_0000817601"/>
</dbReference>
<dbReference type="Pfam" id="PF00732">
    <property type="entry name" value="GMC_oxred_N"/>
    <property type="match status" value="1"/>
</dbReference>
<dbReference type="OrthoDB" id="269227at2759"/>
<dbReference type="InterPro" id="IPR036188">
    <property type="entry name" value="FAD/NAD-bd_sf"/>
</dbReference>
<dbReference type="PANTHER" id="PTHR11552">
    <property type="entry name" value="GLUCOSE-METHANOL-CHOLINE GMC OXIDOREDUCTASE"/>
    <property type="match status" value="1"/>
</dbReference>
<dbReference type="PANTHER" id="PTHR11552:SF147">
    <property type="entry name" value="CHOLINE DEHYDROGENASE, MITOCHONDRIAL"/>
    <property type="match status" value="1"/>
</dbReference>
<evidence type="ECO:0000256" key="3">
    <source>
        <dbReference type="ARBA" id="ARBA00022630"/>
    </source>
</evidence>
<reference evidence="8" key="1">
    <citation type="submission" date="2017-02" db="UniProtKB">
        <authorList>
            <consortium name="WormBaseParasite"/>
        </authorList>
    </citation>
    <scope>IDENTIFICATION</scope>
</reference>
<keyword evidence="4" id="KW-0274">FAD</keyword>
<gene>
    <name evidence="6" type="ORF">ASIM_LOCUS7923</name>
</gene>
<dbReference type="GO" id="GO:0050660">
    <property type="term" value="F:flavin adenine dinucleotide binding"/>
    <property type="evidence" value="ECO:0007669"/>
    <property type="project" value="InterPro"/>
</dbReference>
<comment type="similarity">
    <text evidence="2">Belongs to the GMC oxidoreductase family.</text>
</comment>
<name>A0A0M3JKK2_ANISI</name>
<dbReference type="Gene3D" id="3.50.50.60">
    <property type="entry name" value="FAD/NAD(P)-binding domain"/>
    <property type="match status" value="1"/>
</dbReference>
<comment type="cofactor">
    <cofactor evidence="1">
        <name>FAD</name>
        <dbReference type="ChEBI" id="CHEBI:57692"/>
    </cofactor>
</comment>
<reference evidence="6 7" key="2">
    <citation type="submission" date="2018-11" db="EMBL/GenBank/DDBJ databases">
        <authorList>
            <consortium name="Pathogen Informatics"/>
        </authorList>
    </citation>
    <scope>NUCLEOTIDE SEQUENCE [LARGE SCALE GENOMIC DNA]</scope>
</reference>
<dbReference type="EMBL" id="UYRR01020211">
    <property type="protein sequence ID" value="VDK30371.1"/>
    <property type="molecule type" value="Genomic_DNA"/>
</dbReference>
<accession>A0A0M3JKK2</accession>
<evidence type="ECO:0000313" key="7">
    <source>
        <dbReference type="Proteomes" id="UP000267096"/>
    </source>
</evidence>
<dbReference type="SUPFAM" id="SSF51905">
    <property type="entry name" value="FAD/NAD(P)-binding domain"/>
    <property type="match status" value="1"/>
</dbReference>
<feature type="domain" description="Glucose-methanol-choline oxidoreductase N-terminal" evidence="5">
    <location>
        <begin position="19"/>
        <end position="118"/>
    </location>
</feature>
<protein>
    <submittedName>
        <fullName evidence="8">Choline dehydrogenase, mitochondrial (inferred by orthology to a human protein)</fullName>
    </submittedName>
</protein>